<dbReference type="SUPFAM" id="SSF55961">
    <property type="entry name" value="Bet v1-like"/>
    <property type="match status" value="1"/>
</dbReference>
<proteinExistence type="predicted"/>
<dbReference type="InterPro" id="IPR011256">
    <property type="entry name" value="Reg_factor_effector_dom_sf"/>
</dbReference>
<comment type="caution">
    <text evidence="2">The sequence shown here is derived from an EMBL/GenBank/DDBJ whole genome shotgun (WGS) entry which is preliminary data.</text>
</comment>
<dbReference type="AlphaFoldDB" id="W7QFJ8"/>
<evidence type="ECO:0000313" key="3">
    <source>
        <dbReference type="Proteomes" id="UP000019276"/>
    </source>
</evidence>
<evidence type="ECO:0000313" key="2">
    <source>
        <dbReference type="EMBL" id="EWH11684.1"/>
    </source>
</evidence>
<dbReference type="Pfam" id="PF10604">
    <property type="entry name" value="Polyketide_cyc2"/>
    <property type="match status" value="1"/>
</dbReference>
<dbReference type="Gene3D" id="3.20.80.10">
    <property type="entry name" value="Regulatory factor, effector binding domain"/>
    <property type="match status" value="1"/>
</dbReference>
<keyword evidence="3" id="KW-1185">Reference proteome</keyword>
<dbReference type="Proteomes" id="UP000019276">
    <property type="component" value="Unassembled WGS sequence"/>
</dbReference>
<dbReference type="eggNOG" id="COG4978">
    <property type="taxonomic scope" value="Bacteria"/>
</dbReference>
<dbReference type="CDD" id="cd07818">
    <property type="entry name" value="SRPBCC_1"/>
    <property type="match status" value="1"/>
</dbReference>
<dbReference type="Pfam" id="PF06445">
    <property type="entry name" value="GyrI-like"/>
    <property type="match status" value="1"/>
</dbReference>
<reference evidence="2 3" key="1">
    <citation type="journal article" date="2014" name="Genome Announc.">
        <title>Draft Genome Sequence of the Agar-Degrading Bacterium Catenovulum sp. Strain DS-2, Isolated from Intestines of Haliotis diversicolor.</title>
        <authorList>
            <person name="Shan D."/>
            <person name="Li X."/>
            <person name="Gu Z."/>
            <person name="Wei G."/>
            <person name="Gao Z."/>
            <person name="Shao Z."/>
        </authorList>
    </citation>
    <scope>NUCLEOTIDE SEQUENCE [LARGE SCALE GENOMIC DNA]</scope>
    <source>
        <strain evidence="2 3">DS-2</strain>
    </source>
</reference>
<dbReference type="STRING" id="1328313.DS2_02625"/>
<dbReference type="InterPro" id="IPR019587">
    <property type="entry name" value="Polyketide_cyclase/dehydratase"/>
</dbReference>
<organism evidence="2 3">
    <name type="scientific">Catenovulum agarivorans DS-2</name>
    <dbReference type="NCBI Taxonomy" id="1328313"/>
    <lineage>
        <taxon>Bacteria</taxon>
        <taxon>Pseudomonadati</taxon>
        <taxon>Pseudomonadota</taxon>
        <taxon>Gammaproteobacteria</taxon>
        <taxon>Alteromonadales</taxon>
        <taxon>Alteromonadaceae</taxon>
        <taxon>Catenovulum</taxon>
    </lineage>
</organism>
<gene>
    <name evidence="2" type="ORF">DS2_02625</name>
</gene>
<dbReference type="Gene3D" id="3.30.530.20">
    <property type="match status" value="1"/>
</dbReference>
<dbReference type="PATRIC" id="fig|1328313.3.peg.546"/>
<name>W7QFJ8_9ALTE</name>
<feature type="domain" description="GyrI-like small molecule binding" evidence="1">
    <location>
        <begin position="228"/>
        <end position="339"/>
    </location>
</feature>
<protein>
    <submittedName>
        <fullName evidence="2">Transcription activator effector binding protein</fullName>
    </submittedName>
</protein>
<dbReference type="SUPFAM" id="SSF55136">
    <property type="entry name" value="Probable bacterial effector-binding domain"/>
    <property type="match status" value="1"/>
</dbReference>
<dbReference type="InterPro" id="IPR023393">
    <property type="entry name" value="START-like_dom_sf"/>
</dbReference>
<evidence type="ECO:0000259" key="1">
    <source>
        <dbReference type="Pfam" id="PF06445"/>
    </source>
</evidence>
<dbReference type="EMBL" id="ARZY01000003">
    <property type="protein sequence ID" value="EWH11684.1"/>
    <property type="molecule type" value="Genomic_DNA"/>
</dbReference>
<accession>W7QFJ8</accession>
<dbReference type="InterPro" id="IPR029442">
    <property type="entry name" value="GyrI-like"/>
</dbReference>
<sequence length="339" mass="38148">MIKHSYKVGYTQNLLAKYVGMLMFSIPFTAEKSITINQPVNQVFNYIADFANWDCWSPWLIQEPDCPITRTAEPATVGHAQAWNGKQIGKGEIKISALQQDKSIDYDLTFYAPWKSQSKTQFKLTESTTETGEQACHVVWSMQGSLPIFMFFWKKLMSALVGSDYERGLKMLKEQLETGTVNSKVTVDGVKQNKAFYSYGYRVAGSTETVSADVGPVFQKLCSAGFPEPDLVITQVEKFDFVSKQSQLIVAMAYHTKPTFEFPADVVESFVPEHKALAVTHIGSYANLANGWATLMGYLQNRENKLKANKKIPEYEVYLNSPEQVSESELKTVIYAPVK</sequence>